<evidence type="ECO:0000313" key="1">
    <source>
        <dbReference type="EMBL" id="KAL2553959.1"/>
    </source>
</evidence>
<organism evidence="1 2">
    <name type="scientific">Forsythia ovata</name>
    <dbReference type="NCBI Taxonomy" id="205694"/>
    <lineage>
        <taxon>Eukaryota</taxon>
        <taxon>Viridiplantae</taxon>
        <taxon>Streptophyta</taxon>
        <taxon>Embryophyta</taxon>
        <taxon>Tracheophyta</taxon>
        <taxon>Spermatophyta</taxon>
        <taxon>Magnoliopsida</taxon>
        <taxon>eudicotyledons</taxon>
        <taxon>Gunneridae</taxon>
        <taxon>Pentapetalae</taxon>
        <taxon>asterids</taxon>
        <taxon>lamiids</taxon>
        <taxon>Lamiales</taxon>
        <taxon>Oleaceae</taxon>
        <taxon>Forsythieae</taxon>
        <taxon>Forsythia</taxon>
    </lineage>
</organism>
<reference evidence="2" key="1">
    <citation type="submission" date="2024-07" db="EMBL/GenBank/DDBJ databases">
        <title>Two chromosome-level genome assemblies of Korean endemic species Abeliophyllum distichum and Forsythia ovata (Oleaceae).</title>
        <authorList>
            <person name="Jang H."/>
        </authorList>
    </citation>
    <scope>NUCLEOTIDE SEQUENCE [LARGE SCALE GENOMIC DNA]</scope>
</reference>
<keyword evidence="2" id="KW-1185">Reference proteome</keyword>
<proteinExistence type="predicted"/>
<name>A0ABD1WWB9_9LAMI</name>
<comment type="caution">
    <text evidence="1">The sequence shown here is derived from an EMBL/GenBank/DDBJ whole genome shotgun (WGS) entry which is preliminary data.</text>
</comment>
<dbReference type="EMBL" id="JBFOLJ010000002">
    <property type="protein sequence ID" value="KAL2553959.1"/>
    <property type="molecule type" value="Genomic_DNA"/>
</dbReference>
<dbReference type="Proteomes" id="UP001604277">
    <property type="component" value="Unassembled WGS sequence"/>
</dbReference>
<accession>A0ABD1WWB9</accession>
<protein>
    <submittedName>
        <fullName evidence="1">DYW family of nucleic acid deaminase domain-containing protein</fullName>
    </submittedName>
</protein>
<gene>
    <name evidence="1" type="ORF">Fot_07578</name>
</gene>
<sequence>MLHEDQVDFLVFAKTSARFSMMGSDNIVPDDFLFPKILQAYGNYMDVETGRLIHGVVGADFSGFNNNSFVAAFSLKITEEKEDCERNLKNAITCIPRVLLLIATIRNCFFKNGLPENASNLTFMNDARPSAATATATAKTSKDIKKLRSDGQ</sequence>
<evidence type="ECO:0000313" key="2">
    <source>
        <dbReference type="Proteomes" id="UP001604277"/>
    </source>
</evidence>
<dbReference type="AlphaFoldDB" id="A0ABD1WWB9"/>